<proteinExistence type="inferred from homology"/>
<comment type="caution">
    <text evidence="6">The sequence shown here is derived from an EMBL/GenBank/DDBJ whole genome shotgun (WGS) entry which is preliminary data.</text>
</comment>
<dbReference type="InterPro" id="IPR020013">
    <property type="entry name" value="Flagellar_FlgE/F/G"/>
</dbReference>
<dbReference type="InterPro" id="IPR053967">
    <property type="entry name" value="LlgE_F_G-like_D1"/>
</dbReference>
<accession>A0A5C8NZU7</accession>
<dbReference type="GO" id="GO:0071978">
    <property type="term" value="P:bacterial-type flagellum-dependent swarming motility"/>
    <property type="evidence" value="ECO:0007669"/>
    <property type="project" value="TreeGrafter"/>
</dbReference>
<dbReference type="EMBL" id="VDUW01000002">
    <property type="protein sequence ID" value="TXL66651.1"/>
    <property type="molecule type" value="Genomic_DNA"/>
</dbReference>
<dbReference type="AlphaFoldDB" id="A0A5C8NZU7"/>
<evidence type="ECO:0000313" key="7">
    <source>
        <dbReference type="Proteomes" id="UP000321574"/>
    </source>
</evidence>
<keyword evidence="2" id="KW-0975">Bacterial flagellum</keyword>
<feature type="domain" description="Flagellar basal-body/hook protein C-terminal" evidence="4">
    <location>
        <begin position="230"/>
        <end position="275"/>
    </location>
</feature>
<dbReference type="PANTHER" id="PTHR30435">
    <property type="entry name" value="FLAGELLAR PROTEIN"/>
    <property type="match status" value="1"/>
</dbReference>
<feature type="domain" description="Flagellar hook protein FlgE/F/G-like D1" evidence="5">
    <location>
        <begin position="114"/>
        <end position="172"/>
    </location>
</feature>
<reference evidence="6 7" key="1">
    <citation type="submission" date="2019-06" db="EMBL/GenBank/DDBJ databases">
        <title>Cerasibacillus sp. nov., isolated from maize field.</title>
        <authorList>
            <person name="Lin S.-Y."/>
            <person name="Tsai C.-F."/>
            <person name="Young C.-C."/>
        </authorList>
    </citation>
    <scope>NUCLEOTIDE SEQUENCE [LARGE SCALE GENOMIC DNA]</scope>
    <source>
        <strain evidence="6 7">CC-CFT480</strain>
    </source>
</reference>
<dbReference type="OrthoDB" id="9804559at2"/>
<sequence>MTRIMTEAAVTMNQLQQKLDIIGHNLANSQTTGYKSRQAEFSSLLFQQMNNMTAPRNAEGRLTPDGIRIGSGAKIGTTHSDLSIGSIKETDRVLDTVLLEEDYYYPIQVNNQGITETHFTRDGAFYLHPTENASILRLVTKDGHAVTGLTGPIELEDGFEDISIRPNGAIYVTRKGEEQYVDRLTVVRAIRPHLFEAKGNNFFAIPNVDELGHSLEEIIQEVDSDMNLVQSRALEQANVDVAKQMTDLMMTQRSYQMNARTITMADQMMGLVNQIR</sequence>
<dbReference type="PANTHER" id="PTHR30435:SF19">
    <property type="entry name" value="FLAGELLAR BASAL-BODY ROD PROTEIN FLGG"/>
    <property type="match status" value="1"/>
</dbReference>
<keyword evidence="6" id="KW-0969">Cilium</keyword>
<evidence type="ECO:0000313" key="6">
    <source>
        <dbReference type="EMBL" id="TXL66651.1"/>
    </source>
</evidence>
<dbReference type="Proteomes" id="UP000321574">
    <property type="component" value="Unassembled WGS sequence"/>
</dbReference>
<keyword evidence="6" id="KW-0966">Cell projection</keyword>
<dbReference type="SUPFAM" id="SSF117143">
    <property type="entry name" value="Flagellar hook protein flgE"/>
    <property type="match status" value="1"/>
</dbReference>
<dbReference type="RefSeq" id="WP_147666050.1">
    <property type="nucleotide sequence ID" value="NZ_VDUW01000002.1"/>
</dbReference>
<evidence type="ECO:0000256" key="1">
    <source>
        <dbReference type="ARBA" id="ARBA00009677"/>
    </source>
</evidence>
<dbReference type="Pfam" id="PF22692">
    <property type="entry name" value="LlgE_F_G_D1"/>
    <property type="match status" value="1"/>
</dbReference>
<gene>
    <name evidence="6" type="ORF">FHP05_04515</name>
</gene>
<keyword evidence="6" id="KW-0282">Flagellum</keyword>
<feature type="domain" description="Flagellar basal body rod protein N-terminal" evidence="3">
    <location>
        <begin position="11"/>
        <end position="35"/>
    </location>
</feature>
<keyword evidence="7" id="KW-1185">Reference proteome</keyword>
<dbReference type="NCBIfam" id="TIGR03506">
    <property type="entry name" value="FlgEFG_subfam"/>
    <property type="match status" value="1"/>
</dbReference>
<protein>
    <submittedName>
        <fullName evidence="6">Flagellar hook-basal body protein</fullName>
    </submittedName>
</protein>
<evidence type="ECO:0000256" key="2">
    <source>
        <dbReference type="RuleBase" id="RU362116"/>
    </source>
</evidence>
<comment type="subcellular location">
    <subcellularLocation>
        <location evidence="2">Bacterial flagellum basal body</location>
    </subcellularLocation>
</comment>
<evidence type="ECO:0000259" key="4">
    <source>
        <dbReference type="Pfam" id="PF06429"/>
    </source>
</evidence>
<dbReference type="InterPro" id="IPR010930">
    <property type="entry name" value="Flg_bb/hook_C_dom"/>
</dbReference>
<dbReference type="GO" id="GO:0009425">
    <property type="term" value="C:bacterial-type flagellum basal body"/>
    <property type="evidence" value="ECO:0007669"/>
    <property type="project" value="UniProtKB-SubCell"/>
</dbReference>
<dbReference type="InterPro" id="IPR037925">
    <property type="entry name" value="FlgE/F/G-like"/>
</dbReference>
<dbReference type="Pfam" id="PF00460">
    <property type="entry name" value="Flg_bb_rod"/>
    <property type="match status" value="1"/>
</dbReference>
<dbReference type="InterPro" id="IPR001444">
    <property type="entry name" value="Flag_bb_rod_N"/>
</dbReference>
<evidence type="ECO:0000259" key="3">
    <source>
        <dbReference type="Pfam" id="PF00460"/>
    </source>
</evidence>
<organism evidence="6 7">
    <name type="scientific">Cerasibacillus terrae</name>
    <dbReference type="NCBI Taxonomy" id="2498845"/>
    <lineage>
        <taxon>Bacteria</taxon>
        <taxon>Bacillati</taxon>
        <taxon>Bacillota</taxon>
        <taxon>Bacilli</taxon>
        <taxon>Bacillales</taxon>
        <taxon>Bacillaceae</taxon>
        <taxon>Cerasibacillus</taxon>
    </lineage>
</organism>
<evidence type="ECO:0000259" key="5">
    <source>
        <dbReference type="Pfam" id="PF22692"/>
    </source>
</evidence>
<dbReference type="Pfam" id="PF06429">
    <property type="entry name" value="Flg_bbr_C"/>
    <property type="match status" value="1"/>
</dbReference>
<name>A0A5C8NZU7_9BACI</name>
<comment type="similarity">
    <text evidence="1 2">Belongs to the flagella basal body rod proteins family.</text>
</comment>